<comment type="caution">
    <text evidence="1">The sequence shown here is derived from an EMBL/GenBank/DDBJ whole genome shotgun (WGS) entry which is preliminary data.</text>
</comment>
<protein>
    <submittedName>
        <fullName evidence="1">Uncharacterized protein</fullName>
    </submittedName>
</protein>
<evidence type="ECO:0000313" key="1">
    <source>
        <dbReference type="EMBL" id="NCS92127.1"/>
    </source>
</evidence>
<sequence length="66" mass="7533">MKENMYTLKMDKEAEVNQQVNVKFETWVGEALVLRGSNLDAILTDTKRMYPDKAVIIKRAAVSKDS</sequence>
<name>A0A8J7YVV9_9ARCH</name>
<evidence type="ECO:0000313" key="2">
    <source>
        <dbReference type="Proteomes" id="UP000738826"/>
    </source>
</evidence>
<gene>
    <name evidence="1" type="ORF">GW779_07010</name>
</gene>
<proteinExistence type="predicted"/>
<accession>A0A8J7YVV9</accession>
<dbReference type="AlphaFoldDB" id="A0A8J7YVV9"/>
<reference evidence="1" key="1">
    <citation type="submission" date="2019-11" db="EMBL/GenBank/DDBJ databases">
        <title>Lipid analysis of CO2-rich subsurface aquifers suggests an autotrophy-based deep biosphere with lysolipids enriched in CPR bacteria.</title>
        <authorList>
            <person name="Probst A.J."/>
            <person name="Elling F.J."/>
            <person name="Castelle C.J."/>
            <person name="Zhu Q."/>
            <person name="Elvert M."/>
            <person name="Birarda G."/>
            <person name="Holman H.-Y."/>
            <person name="Lane K.R."/>
            <person name="Ladd B."/>
            <person name="Ryan M.C."/>
            <person name="Woyke T."/>
            <person name="Hinrichs K.-U."/>
            <person name="Banfield J.F."/>
        </authorList>
    </citation>
    <scope>NUCLEOTIDE SEQUENCE</scope>
    <source>
        <strain evidence="1">CG_2015-04_33_537</strain>
    </source>
</reference>
<dbReference type="EMBL" id="JAACQH010000198">
    <property type="protein sequence ID" value="NCS92127.1"/>
    <property type="molecule type" value="Genomic_DNA"/>
</dbReference>
<organism evidence="1 2">
    <name type="scientific">Candidatus Altarchaeum hamiconexum</name>
    <dbReference type="NCBI Taxonomy" id="1803513"/>
    <lineage>
        <taxon>Archaea</taxon>
        <taxon>Candidatus Altarchaeota</taxon>
        <taxon>Candidatus Altiarchaeia</taxon>
        <taxon>Candidatus Altarchaeales</taxon>
        <taxon>Candidatus Altarchaeaceae</taxon>
        <taxon>Candidatus Altarchaeum</taxon>
    </lineage>
</organism>
<dbReference type="Proteomes" id="UP000738826">
    <property type="component" value="Unassembled WGS sequence"/>
</dbReference>